<sequence>MTTRSPVTVLGLGPMGQAMARSLMRAGHPVTVWNRTPGRAEEVVAAGAQLAATPAQAVAAGDLSILSLTDYQAMWDTLGGATASLRGRTLVNLSSDTPDRTREAAVWAAGHGATFLTGGVMVPAPMVGTEAAYAYYSGPREAMDRHRETLARIGTPRYLGEDPGLAQLMYLAHLDVFLTTLSSLTHAVALLQSEGLKASDVFPELMPTLVGIPAMLEAGRNPAAQIDAGEHPGNLSTATMMGATADHIVAASEQAGIDLALPRAVQRHYARAIADGHGGDNWTRIIDGIRTPHPEA</sequence>
<evidence type="ECO:0000256" key="2">
    <source>
        <dbReference type="ARBA" id="ARBA00023002"/>
    </source>
</evidence>
<evidence type="ECO:0000313" key="5">
    <source>
        <dbReference type="EMBL" id="AZP22399.1"/>
    </source>
</evidence>
<keyword evidence="6" id="KW-1185">Reference proteome</keyword>
<comment type="similarity">
    <text evidence="1">Belongs to the HIBADH-related family.</text>
</comment>
<keyword evidence="2" id="KW-0560">Oxidoreductase</keyword>
<dbReference type="RefSeq" id="WP_126276201.1">
    <property type="nucleotide sequence ID" value="NZ_CP034463.1"/>
</dbReference>
<dbReference type="InterPro" id="IPR013328">
    <property type="entry name" value="6PGD_dom2"/>
</dbReference>
<dbReference type="Pfam" id="PF21761">
    <property type="entry name" value="RedAm-like_C"/>
    <property type="match status" value="1"/>
</dbReference>
<dbReference type="InterPro" id="IPR002204">
    <property type="entry name" value="3-OH-isobutyrate_DH-rel_CS"/>
</dbReference>
<evidence type="ECO:0000313" key="6">
    <source>
        <dbReference type="Proteomes" id="UP000280197"/>
    </source>
</evidence>
<dbReference type="Pfam" id="PF03446">
    <property type="entry name" value="NAD_binding_2"/>
    <property type="match status" value="1"/>
</dbReference>
<evidence type="ECO:0000256" key="1">
    <source>
        <dbReference type="ARBA" id="ARBA00009080"/>
    </source>
</evidence>
<dbReference type="AlphaFoldDB" id="A0A3Q9C335"/>
<dbReference type="Proteomes" id="UP000280197">
    <property type="component" value="Chromosome"/>
</dbReference>
<protein>
    <submittedName>
        <fullName evidence="5">NAD(P)-dependent oxidoreductase</fullName>
    </submittedName>
</protein>
<proteinExistence type="inferred from homology"/>
<dbReference type="InterPro" id="IPR006115">
    <property type="entry name" value="6PGDH_NADP-bd"/>
</dbReference>
<name>A0A3Q9C335_9ACTN</name>
<reference evidence="5 6" key="1">
    <citation type="submission" date="2018-12" db="EMBL/GenBank/DDBJ databases">
        <authorList>
            <person name="Li K."/>
        </authorList>
    </citation>
    <scope>NUCLEOTIDE SEQUENCE [LARGE SCALE GENOMIC DNA]</scope>
    <source>
        <strain evidence="6">CR22</strain>
    </source>
</reference>
<dbReference type="InterPro" id="IPR015815">
    <property type="entry name" value="HIBADH-related"/>
</dbReference>
<dbReference type="InterPro" id="IPR036291">
    <property type="entry name" value="NAD(P)-bd_dom_sf"/>
</dbReference>
<dbReference type="GO" id="GO:0016491">
    <property type="term" value="F:oxidoreductase activity"/>
    <property type="evidence" value="ECO:0007669"/>
    <property type="project" value="UniProtKB-KW"/>
</dbReference>
<dbReference type="Gene3D" id="3.40.50.720">
    <property type="entry name" value="NAD(P)-binding Rossmann-like Domain"/>
    <property type="match status" value="1"/>
</dbReference>
<dbReference type="GO" id="GO:0016054">
    <property type="term" value="P:organic acid catabolic process"/>
    <property type="evidence" value="ECO:0007669"/>
    <property type="project" value="UniProtKB-ARBA"/>
</dbReference>
<dbReference type="InterPro" id="IPR048666">
    <property type="entry name" value="RedAm-like_C"/>
</dbReference>
<accession>A0A3Q9C335</accession>
<evidence type="ECO:0000259" key="4">
    <source>
        <dbReference type="Pfam" id="PF21761"/>
    </source>
</evidence>
<organism evidence="5 6">
    <name type="scientific">Streptomyces aquilus</name>
    <dbReference type="NCBI Taxonomy" id="2548456"/>
    <lineage>
        <taxon>Bacteria</taxon>
        <taxon>Bacillati</taxon>
        <taxon>Actinomycetota</taxon>
        <taxon>Actinomycetes</taxon>
        <taxon>Kitasatosporales</taxon>
        <taxon>Streptomycetaceae</taxon>
        <taxon>Streptomyces</taxon>
    </lineage>
</organism>
<dbReference type="InterPro" id="IPR051265">
    <property type="entry name" value="HIBADH-related_NP60_sf"/>
</dbReference>
<dbReference type="KEGG" id="saqu:EJC51_43780"/>
<dbReference type="PIRSF" id="PIRSF000103">
    <property type="entry name" value="HIBADH"/>
    <property type="match status" value="1"/>
</dbReference>
<feature type="domain" description="6-phosphogluconate dehydrogenase NADP-binding" evidence="3">
    <location>
        <begin position="7"/>
        <end position="155"/>
    </location>
</feature>
<feature type="domain" description="NADPH-dependent reductive aminase-like C-terminal" evidence="4">
    <location>
        <begin position="162"/>
        <end position="290"/>
    </location>
</feature>
<dbReference type="EMBL" id="CP034463">
    <property type="protein sequence ID" value="AZP22399.1"/>
    <property type="molecule type" value="Genomic_DNA"/>
</dbReference>
<dbReference type="SUPFAM" id="SSF51735">
    <property type="entry name" value="NAD(P)-binding Rossmann-fold domains"/>
    <property type="match status" value="1"/>
</dbReference>
<evidence type="ECO:0000259" key="3">
    <source>
        <dbReference type="Pfam" id="PF03446"/>
    </source>
</evidence>
<dbReference type="PROSITE" id="PS00895">
    <property type="entry name" value="3_HYDROXYISOBUT_DH"/>
    <property type="match status" value="1"/>
</dbReference>
<gene>
    <name evidence="5" type="ORF">EJC51_43780</name>
</gene>
<dbReference type="Gene3D" id="1.10.1040.10">
    <property type="entry name" value="N-(1-d-carboxylethyl)-l-norvaline Dehydrogenase, domain 2"/>
    <property type="match status" value="1"/>
</dbReference>
<dbReference type="PANTHER" id="PTHR43580">
    <property type="entry name" value="OXIDOREDUCTASE GLYR1-RELATED"/>
    <property type="match status" value="1"/>
</dbReference>
<dbReference type="PANTHER" id="PTHR43580:SF2">
    <property type="entry name" value="CYTOKINE-LIKE NUCLEAR FACTOR N-PAC"/>
    <property type="match status" value="1"/>
</dbReference>
<dbReference type="GO" id="GO:0050661">
    <property type="term" value="F:NADP binding"/>
    <property type="evidence" value="ECO:0007669"/>
    <property type="project" value="InterPro"/>
</dbReference>